<evidence type="ECO:0000256" key="7">
    <source>
        <dbReference type="ARBA" id="ARBA00022603"/>
    </source>
</evidence>
<keyword evidence="5 12" id="KW-0963">Cytoplasm</keyword>
<dbReference type="SUPFAM" id="SSF75217">
    <property type="entry name" value="alpha/beta knot"/>
    <property type="match status" value="1"/>
</dbReference>
<dbReference type="InterPro" id="IPR006700">
    <property type="entry name" value="RsmE"/>
</dbReference>
<evidence type="ECO:0000256" key="3">
    <source>
        <dbReference type="ARBA" id="ARBA00012328"/>
    </source>
</evidence>
<comment type="catalytic activity">
    <reaction evidence="11 12">
        <text>uridine(1498) in 16S rRNA + S-adenosyl-L-methionine = N(3)-methyluridine(1498) in 16S rRNA + S-adenosyl-L-homocysteine + H(+)</text>
        <dbReference type="Rhea" id="RHEA:42920"/>
        <dbReference type="Rhea" id="RHEA-COMP:10283"/>
        <dbReference type="Rhea" id="RHEA-COMP:10284"/>
        <dbReference type="ChEBI" id="CHEBI:15378"/>
        <dbReference type="ChEBI" id="CHEBI:57856"/>
        <dbReference type="ChEBI" id="CHEBI:59789"/>
        <dbReference type="ChEBI" id="CHEBI:65315"/>
        <dbReference type="ChEBI" id="CHEBI:74502"/>
        <dbReference type="EC" id="2.1.1.193"/>
    </reaction>
</comment>
<evidence type="ECO:0000313" key="16">
    <source>
        <dbReference type="Proteomes" id="UP000297737"/>
    </source>
</evidence>
<dbReference type="InterPro" id="IPR029026">
    <property type="entry name" value="tRNA_m1G_MTases_N"/>
</dbReference>
<dbReference type="AlphaFoldDB" id="A0A4Y9EQ03"/>
<keyword evidence="7 12" id="KW-0489">Methyltransferase</keyword>
<dbReference type="EC" id="2.1.1.193" evidence="3 12"/>
<evidence type="ECO:0000256" key="1">
    <source>
        <dbReference type="ARBA" id="ARBA00004496"/>
    </source>
</evidence>
<evidence type="ECO:0000256" key="9">
    <source>
        <dbReference type="ARBA" id="ARBA00022691"/>
    </source>
</evidence>
<name>A0A4Y9EQ03_9SPHN</name>
<dbReference type="Gene3D" id="2.40.240.20">
    <property type="entry name" value="Hypothetical PUA domain-like, domain 1"/>
    <property type="match status" value="1"/>
</dbReference>
<dbReference type="OrthoDB" id="9815641at2"/>
<dbReference type="Gene3D" id="3.40.1280.10">
    <property type="match status" value="1"/>
</dbReference>
<dbReference type="InterPro" id="IPR046886">
    <property type="entry name" value="RsmE_MTase_dom"/>
</dbReference>
<dbReference type="PANTHER" id="PTHR30027:SF3">
    <property type="entry name" value="16S RRNA (URACIL(1498)-N(3))-METHYLTRANSFERASE"/>
    <property type="match status" value="1"/>
</dbReference>
<keyword evidence="6 12" id="KW-0698">rRNA processing</keyword>
<gene>
    <name evidence="15" type="ORF">EUV02_01265</name>
</gene>
<keyword evidence="9 12" id="KW-0949">S-adenosyl-L-methionine</keyword>
<dbReference type="NCBIfam" id="NF008696">
    <property type="entry name" value="PRK11713.3-5"/>
    <property type="match status" value="1"/>
</dbReference>
<comment type="subcellular location">
    <subcellularLocation>
        <location evidence="1 12">Cytoplasm</location>
    </subcellularLocation>
</comment>
<dbReference type="PIRSF" id="PIRSF015601">
    <property type="entry name" value="MTase_slr0722"/>
    <property type="match status" value="1"/>
</dbReference>
<dbReference type="Pfam" id="PF04452">
    <property type="entry name" value="Methyltrans_RNA"/>
    <property type="match status" value="1"/>
</dbReference>
<dbReference type="RefSeq" id="WP_135244416.1">
    <property type="nucleotide sequence ID" value="NZ_SIHO01000001.1"/>
</dbReference>
<dbReference type="PANTHER" id="PTHR30027">
    <property type="entry name" value="RIBOSOMAL RNA SMALL SUBUNIT METHYLTRANSFERASE E"/>
    <property type="match status" value="1"/>
</dbReference>
<keyword evidence="16" id="KW-1185">Reference proteome</keyword>
<dbReference type="GO" id="GO:0005737">
    <property type="term" value="C:cytoplasm"/>
    <property type="evidence" value="ECO:0007669"/>
    <property type="project" value="UniProtKB-SubCell"/>
</dbReference>
<comment type="similarity">
    <text evidence="2 12">Belongs to the RNA methyltransferase RsmE family.</text>
</comment>
<dbReference type="GO" id="GO:0070042">
    <property type="term" value="F:rRNA (uridine-N3-)-methyltransferase activity"/>
    <property type="evidence" value="ECO:0007669"/>
    <property type="project" value="TreeGrafter"/>
</dbReference>
<evidence type="ECO:0000256" key="10">
    <source>
        <dbReference type="ARBA" id="ARBA00025699"/>
    </source>
</evidence>
<dbReference type="CDD" id="cd18084">
    <property type="entry name" value="RsmE-like"/>
    <property type="match status" value="1"/>
</dbReference>
<evidence type="ECO:0000256" key="2">
    <source>
        <dbReference type="ARBA" id="ARBA00005528"/>
    </source>
</evidence>
<evidence type="ECO:0000259" key="14">
    <source>
        <dbReference type="Pfam" id="PF20260"/>
    </source>
</evidence>
<protein>
    <recommendedName>
        <fullName evidence="4 12">Ribosomal RNA small subunit methyltransferase E</fullName>
        <ecNumber evidence="3 12">2.1.1.193</ecNumber>
    </recommendedName>
</protein>
<sequence length="254" mass="27164">MSETRTSLSTRVLATTPRLYVEQSLTVGARIVLPTPASHYLASVMRMAVGDNLRVFDDIGGEFHAQIADAARKAVAIDIVALLHPREPVADIWLCVAPVKRGRIDLVAEKACELGAAKLLPVITARTIVDKLNLDRLRANMIEAAEQCGRTALPELAEPVALAKLLKEWPADRALLFADEEGGAPLAADLCRAPAAILIGPEGGFTPAERDTIRAHPQAVAITLGPRILRAETAAIAALAVWQALAEIPCTRKD</sequence>
<reference evidence="15 16" key="1">
    <citation type="submission" date="2019-02" db="EMBL/GenBank/DDBJ databases">
        <title>Polymorphobacter sp. isolated from the lake at the Tibet of China.</title>
        <authorList>
            <person name="Li A."/>
        </authorList>
    </citation>
    <scope>NUCLEOTIDE SEQUENCE [LARGE SCALE GENOMIC DNA]</scope>
    <source>
        <strain evidence="15 16">DJ1R-1</strain>
    </source>
</reference>
<dbReference type="Proteomes" id="UP000297737">
    <property type="component" value="Unassembled WGS sequence"/>
</dbReference>
<keyword evidence="8 12" id="KW-0808">Transferase</keyword>
<dbReference type="InterPro" id="IPR029028">
    <property type="entry name" value="Alpha/beta_knot_MTases"/>
</dbReference>
<evidence type="ECO:0000256" key="6">
    <source>
        <dbReference type="ARBA" id="ARBA00022552"/>
    </source>
</evidence>
<feature type="domain" description="Ribosomal RNA small subunit methyltransferase E PUA-like" evidence="14">
    <location>
        <begin position="36"/>
        <end position="79"/>
    </location>
</feature>
<evidence type="ECO:0000256" key="12">
    <source>
        <dbReference type="PIRNR" id="PIRNR015601"/>
    </source>
</evidence>
<dbReference type="GO" id="GO:0070475">
    <property type="term" value="P:rRNA base methylation"/>
    <property type="evidence" value="ECO:0007669"/>
    <property type="project" value="TreeGrafter"/>
</dbReference>
<evidence type="ECO:0000259" key="13">
    <source>
        <dbReference type="Pfam" id="PF04452"/>
    </source>
</evidence>
<dbReference type="SUPFAM" id="SSF88697">
    <property type="entry name" value="PUA domain-like"/>
    <property type="match status" value="1"/>
</dbReference>
<proteinExistence type="inferred from homology"/>
<evidence type="ECO:0000256" key="8">
    <source>
        <dbReference type="ARBA" id="ARBA00022679"/>
    </source>
</evidence>
<organism evidence="15 16">
    <name type="scientific">Glacieibacterium arshaanense</name>
    <dbReference type="NCBI Taxonomy" id="2511025"/>
    <lineage>
        <taxon>Bacteria</taxon>
        <taxon>Pseudomonadati</taxon>
        <taxon>Pseudomonadota</taxon>
        <taxon>Alphaproteobacteria</taxon>
        <taxon>Sphingomonadales</taxon>
        <taxon>Sphingosinicellaceae</taxon>
        <taxon>Glacieibacterium</taxon>
    </lineage>
</organism>
<accession>A0A4Y9EQ03</accession>
<dbReference type="InterPro" id="IPR046887">
    <property type="entry name" value="RsmE_PUA-like"/>
</dbReference>
<dbReference type="EMBL" id="SIHO01000001">
    <property type="protein sequence ID" value="TFU05691.1"/>
    <property type="molecule type" value="Genomic_DNA"/>
</dbReference>
<comment type="caution">
    <text evidence="15">The sequence shown here is derived from an EMBL/GenBank/DDBJ whole genome shotgun (WGS) entry which is preliminary data.</text>
</comment>
<dbReference type="Pfam" id="PF20260">
    <property type="entry name" value="PUA_4"/>
    <property type="match status" value="1"/>
</dbReference>
<dbReference type="InterPro" id="IPR015947">
    <property type="entry name" value="PUA-like_sf"/>
</dbReference>
<evidence type="ECO:0000256" key="5">
    <source>
        <dbReference type="ARBA" id="ARBA00022490"/>
    </source>
</evidence>
<dbReference type="NCBIfam" id="TIGR00046">
    <property type="entry name" value="RsmE family RNA methyltransferase"/>
    <property type="match status" value="1"/>
</dbReference>
<evidence type="ECO:0000313" key="15">
    <source>
        <dbReference type="EMBL" id="TFU05691.1"/>
    </source>
</evidence>
<feature type="domain" description="Ribosomal RNA small subunit methyltransferase E methyltransferase" evidence="13">
    <location>
        <begin position="87"/>
        <end position="243"/>
    </location>
</feature>
<comment type="function">
    <text evidence="10 12">Specifically methylates the N3 position of the uracil ring of uridine 1498 (m3U1498) in 16S rRNA. Acts on the fully assembled 30S ribosomal subunit.</text>
</comment>
<evidence type="ECO:0000256" key="11">
    <source>
        <dbReference type="ARBA" id="ARBA00047944"/>
    </source>
</evidence>
<evidence type="ECO:0000256" key="4">
    <source>
        <dbReference type="ARBA" id="ARBA00013673"/>
    </source>
</evidence>